<evidence type="ECO:0000256" key="3">
    <source>
        <dbReference type="ARBA" id="ARBA00023274"/>
    </source>
</evidence>
<evidence type="ECO:0000256" key="2">
    <source>
        <dbReference type="ARBA" id="ARBA00022980"/>
    </source>
</evidence>
<dbReference type="PROSITE" id="PS00475">
    <property type="entry name" value="RIBOSOMAL_L15"/>
    <property type="match status" value="1"/>
</dbReference>
<dbReference type="InterPro" id="IPR005749">
    <property type="entry name" value="Ribosomal_uL15_bac-type"/>
</dbReference>
<organism evidence="6">
    <name type="scientific">hydrothermal vent metagenome</name>
    <dbReference type="NCBI Taxonomy" id="652676"/>
    <lineage>
        <taxon>unclassified sequences</taxon>
        <taxon>metagenomes</taxon>
        <taxon>ecological metagenomes</taxon>
    </lineage>
</organism>
<feature type="region of interest" description="Disordered" evidence="4">
    <location>
        <begin position="1"/>
        <end position="42"/>
    </location>
</feature>
<proteinExistence type="inferred from homology"/>
<gene>
    <name evidence="6" type="ORF">MNBD_IGNAVI01-2388</name>
</gene>
<feature type="domain" description="Large ribosomal subunit protein uL15/eL18" evidence="5">
    <location>
        <begin position="78"/>
        <end position="149"/>
    </location>
</feature>
<dbReference type="GO" id="GO:0003735">
    <property type="term" value="F:structural constituent of ribosome"/>
    <property type="evidence" value="ECO:0007669"/>
    <property type="project" value="InterPro"/>
</dbReference>
<dbReference type="Gene3D" id="3.100.10.10">
    <property type="match status" value="1"/>
</dbReference>
<dbReference type="InterPro" id="IPR030878">
    <property type="entry name" value="Ribosomal_uL15"/>
</dbReference>
<dbReference type="HAMAP" id="MF_01341">
    <property type="entry name" value="Ribosomal_uL15"/>
    <property type="match status" value="1"/>
</dbReference>
<sequence length="154" mass="16721">MDILSNLKSAKGATKPRKRIARGEGSGRGGTATRGSNGQKSRSGYKYRAWFEGGQMPLQRRVPKKGFNSPFKVSYQAVNVSSLQKIIDEKKVEEGVINAAVLFKNGMISKAVSPYKILGNGEITSKVEVEAHAFSKSAKEKIENAGGTIKEMKD</sequence>
<evidence type="ECO:0000256" key="1">
    <source>
        <dbReference type="ARBA" id="ARBA00007320"/>
    </source>
</evidence>
<keyword evidence="3" id="KW-0687">Ribonucleoprotein</keyword>
<protein>
    <submittedName>
        <fullName evidence="6">LSU ribosomal protein L15p (L27Ae)</fullName>
    </submittedName>
</protein>
<dbReference type="Pfam" id="PF00828">
    <property type="entry name" value="Ribosomal_L27A"/>
    <property type="match status" value="1"/>
</dbReference>
<dbReference type="EMBL" id="UOGD01000256">
    <property type="protein sequence ID" value="VAX23687.1"/>
    <property type="molecule type" value="Genomic_DNA"/>
</dbReference>
<dbReference type="InterPro" id="IPR001196">
    <property type="entry name" value="Ribosomal_uL15_CS"/>
</dbReference>
<dbReference type="GO" id="GO:0006412">
    <property type="term" value="P:translation"/>
    <property type="evidence" value="ECO:0007669"/>
    <property type="project" value="InterPro"/>
</dbReference>
<dbReference type="SUPFAM" id="SSF52080">
    <property type="entry name" value="Ribosomal proteins L15p and L18e"/>
    <property type="match status" value="1"/>
</dbReference>
<evidence type="ECO:0000259" key="5">
    <source>
        <dbReference type="Pfam" id="PF00828"/>
    </source>
</evidence>
<dbReference type="InterPro" id="IPR021131">
    <property type="entry name" value="Ribosomal_uL15/eL18"/>
</dbReference>
<comment type="similarity">
    <text evidence="1">Belongs to the universal ribosomal protein uL15 family.</text>
</comment>
<keyword evidence="2 6" id="KW-0689">Ribosomal protein</keyword>
<dbReference type="PANTHER" id="PTHR12934">
    <property type="entry name" value="50S RIBOSOMAL PROTEIN L15"/>
    <property type="match status" value="1"/>
</dbReference>
<dbReference type="InterPro" id="IPR036227">
    <property type="entry name" value="Ribosomal_uL15/eL18_sf"/>
</dbReference>
<dbReference type="GO" id="GO:0022625">
    <property type="term" value="C:cytosolic large ribosomal subunit"/>
    <property type="evidence" value="ECO:0007669"/>
    <property type="project" value="TreeGrafter"/>
</dbReference>
<reference evidence="6" key="1">
    <citation type="submission" date="2018-06" db="EMBL/GenBank/DDBJ databases">
        <authorList>
            <person name="Zhirakovskaya E."/>
        </authorList>
    </citation>
    <scope>NUCLEOTIDE SEQUENCE</scope>
</reference>
<accession>A0A3B1D4M3</accession>
<evidence type="ECO:0000313" key="6">
    <source>
        <dbReference type="EMBL" id="VAX23687.1"/>
    </source>
</evidence>
<name>A0A3B1D4M3_9ZZZZ</name>
<dbReference type="PANTHER" id="PTHR12934:SF11">
    <property type="entry name" value="LARGE RIBOSOMAL SUBUNIT PROTEIN UL15M"/>
    <property type="match status" value="1"/>
</dbReference>
<dbReference type="NCBIfam" id="TIGR01071">
    <property type="entry name" value="rplO_bact"/>
    <property type="match status" value="1"/>
</dbReference>
<evidence type="ECO:0000256" key="4">
    <source>
        <dbReference type="SAM" id="MobiDB-lite"/>
    </source>
</evidence>
<dbReference type="AlphaFoldDB" id="A0A3B1D4M3"/>